<gene>
    <name evidence="2" type="ORF">ACH5RR_030922</name>
</gene>
<evidence type="ECO:0000313" key="2">
    <source>
        <dbReference type="EMBL" id="KAL3511521.1"/>
    </source>
</evidence>
<keyword evidence="3" id="KW-1185">Reference proteome</keyword>
<accession>A0ABD2YW23</accession>
<proteinExistence type="predicted"/>
<dbReference type="AlphaFoldDB" id="A0ABD2YW23"/>
<dbReference type="PANTHER" id="PTHR34050:SF3">
    <property type="entry name" value="DNA REPAIR RAD52-LIKE PROTEIN 2, CHLOROPLASTIC"/>
    <property type="match status" value="1"/>
</dbReference>
<evidence type="ECO:0000256" key="1">
    <source>
        <dbReference type="SAM" id="MobiDB-lite"/>
    </source>
</evidence>
<dbReference type="EMBL" id="JBJUIK010000012">
    <property type="protein sequence ID" value="KAL3511521.1"/>
    <property type="molecule type" value="Genomic_DNA"/>
</dbReference>
<reference evidence="2 3" key="1">
    <citation type="submission" date="2024-11" db="EMBL/GenBank/DDBJ databases">
        <title>A near-complete genome assembly of Cinchona calisaya.</title>
        <authorList>
            <person name="Lian D.C."/>
            <person name="Zhao X.W."/>
            <person name="Wei L."/>
        </authorList>
    </citation>
    <scope>NUCLEOTIDE SEQUENCE [LARGE SCALE GENOMIC DNA]</scope>
    <source>
        <tissue evidence="2">Nenye</tissue>
    </source>
</reference>
<feature type="compositionally biased region" description="Polar residues" evidence="1">
    <location>
        <begin position="60"/>
        <end position="88"/>
    </location>
</feature>
<name>A0ABD2YW23_9GENT</name>
<sequence>MAVQQMRSGLPSAEACSPVVFSPDITRSQVNFRSSAVRLNRRTLRVSAVDRDSNSGGDGNTNIHSGSGSANNTKSNKNIRKGSSSSSNYVVPLDKSSCITRPLAEILRDLNKRIPDNIIKSTPHLDLDQDHDHDSDPAFIPWYHANRMLSFYAPGWCGEIRDVIFSENGSVTVVYRVTIRGSDGEAHRESTGTVSSSSDKVVNPVDAAEEIAFCRACARFGLVPSFPSGAAAIDAYCHPHNAAASASSCVVGVGLRKVYCKTRKFAWGLSNFEFRRNDHLDYYFSGEGKITCNNSGGKKD</sequence>
<evidence type="ECO:0000313" key="3">
    <source>
        <dbReference type="Proteomes" id="UP001630127"/>
    </source>
</evidence>
<organism evidence="2 3">
    <name type="scientific">Cinchona calisaya</name>
    <dbReference type="NCBI Taxonomy" id="153742"/>
    <lineage>
        <taxon>Eukaryota</taxon>
        <taxon>Viridiplantae</taxon>
        <taxon>Streptophyta</taxon>
        <taxon>Embryophyta</taxon>
        <taxon>Tracheophyta</taxon>
        <taxon>Spermatophyta</taxon>
        <taxon>Magnoliopsida</taxon>
        <taxon>eudicotyledons</taxon>
        <taxon>Gunneridae</taxon>
        <taxon>Pentapetalae</taxon>
        <taxon>asterids</taxon>
        <taxon>lamiids</taxon>
        <taxon>Gentianales</taxon>
        <taxon>Rubiaceae</taxon>
        <taxon>Cinchonoideae</taxon>
        <taxon>Cinchoneae</taxon>
        <taxon>Cinchona</taxon>
    </lineage>
</organism>
<dbReference type="Proteomes" id="UP001630127">
    <property type="component" value="Unassembled WGS sequence"/>
</dbReference>
<comment type="caution">
    <text evidence="2">The sequence shown here is derived from an EMBL/GenBank/DDBJ whole genome shotgun (WGS) entry which is preliminary data.</text>
</comment>
<protein>
    <submittedName>
        <fullName evidence="2">Uncharacterized protein</fullName>
    </submittedName>
</protein>
<dbReference type="PANTHER" id="PTHR34050">
    <property type="entry name" value="DNA REPAIR RAD52-LIKE PROTEIN 2, CHLOROPLASTIC"/>
    <property type="match status" value="1"/>
</dbReference>
<feature type="region of interest" description="Disordered" evidence="1">
    <location>
        <begin position="48"/>
        <end position="88"/>
    </location>
</feature>
<dbReference type="InterPro" id="IPR037489">
    <property type="entry name" value="RAD52-like"/>
</dbReference>